<evidence type="ECO:0000313" key="4">
    <source>
        <dbReference type="Proteomes" id="UP001285441"/>
    </source>
</evidence>
<evidence type="ECO:0000256" key="1">
    <source>
        <dbReference type="SAM" id="MobiDB-lite"/>
    </source>
</evidence>
<keyword evidence="4" id="KW-1185">Reference proteome</keyword>
<feature type="transmembrane region" description="Helical" evidence="2">
    <location>
        <begin position="71"/>
        <end position="93"/>
    </location>
</feature>
<proteinExistence type="predicted"/>
<accession>A0AAE0K1Z4</accession>
<dbReference type="AlphaFoldDB" id="A0AAE0K1Z4"/>
<protein>
    <submittedName>
        <fullName evidence="3">Uncharacterized protein</fullName>
    </submittedName>
</protein>
<keyword evidence="2" id="KW-0472">Membrane</keyword>
<feature type="transmembrane region" description="Helical" evidence="2">
    <location>
        <begin position="186"/>
        <end position="209"/>
    </location>
</feature>
<feature type="transmembrane region" description="Helical" evidence="2">
    <location>
        <begin position="668"/>
        <end position="693"/>
    </location>
</feature>
<reference evidence="3" key="1">
    <citation type="journal article" date="2023" name="Mol. Phylogenet. Evol.">
        <title>Genome-scale phylogeny and comparative genomics of the fungal order Sordariales.</title>
        <authorList>
            <person name="Hensen N."/>
            <person name="Bonometti L."/>
            <person name="Westerberg I."/>
            <person name="Brannstrom I.O."/>
            <person name="Guillou S."/>
            <person name="Cros-Aarteil S."/>
            <person name="Calhoun S."/>
            <person name="Haridas S."/>
            <person name="Kuo A."/>
            <person name="Mondo S."/>
            <person name="Pangilinan J."/>
            <person name="Riley R."/>
            <person name="LaButti K."/>
            <person name="Andreopoulos B."/>
            <person name="Lipzen A."/>
            <person name="Chen C."/>
            <person name="Yan M."/>
            <person name="Daum C."/>
            <person name="Ng V."/>
            <person name="Clum A."/>
            <person name="Steindorff A."/>
            <person name="Ohm R.A."/>
            <person name="Martin F."/>
            <person name="Silar P."/>
            <person name="Natvig D.O."/>
            <person name="Lalanne C."/>
            <person name="Gautier V."/>
            <person name="Ament-Velasquez S.L."/>
            <person name="Kruys A."/>
            <person name="Hutchinson M.I."/>
            <person name="Powell A.J."/>
            <person name="Barry K."/>
            <person name="Miller A.N."/>
            <person name="Grigoriev I.V."/>
            <person name="Debuchy R."/>
            <person name="Gladieux P."/>
            <person name="Hiltunen Thoren M."/>
            <person name="Johannesson H."/>
        </authorList>
    </citation>
    <scope>NUCLEOTIDE SEQUENCE</scope>
    <source>
        <strain evidence="3">CBS 232.78</strain>
    </source>
</reference>
<reference evidence="3" key="2">
    <citation type="submission" date="2023-06" db="EMBL/GenBank/DDBJ databases">
        <authorList>
            <consortium name="Lawrence Berkeley National Laboratory"/>
            <person name="Haridas S."/>
            <person name="Hensen N."/>
            <person name="Bonometti L."/>
            <person name="Westerberg I."/>
            <person name="Brannstrom I.O."/>
            <person name="Guillou S."/>
            <person name="Cros-Aarteil S."/>
            <person name="Calhoun S."/>
            <person name="Kuo A."/>
            <person name="Mondo S."/>
            <person name="Pangilinan J."/>
            <person name="Riley R."/>
            <person name="LaButti K."/>
            <person name="Andreopoulos B."/>
            <person name="Lipzen A."/>
            <person name="Chen C."/>
            <person name="Yanf M."/>
            <person name="Daum C."/>
            <person name="Ng V."/>
            <person name="Clum A."/>
            <person name="Steindorff A."/>
            <person name="Ohm R."/>
            <person name="Martin F."/>
            <person name="Silar P."/>
            <person name="Natvig D."/>
            <person name="Lalanne C."/>
            <person name="Gautier V."/>
            <person name="Ament-velasquez S.L."/>
            <person name="Kruys A."/>
            <person name="Hutchinson M.I."/>
            <person name="Powell A.J."/>
            <person name="Barry K."/>
            <person name="Miller A.N."/>
            <person name="Grigoriev I.V."/>
            <person name="Debuchy R."/>
            <person name="Gladieux P."/>
            <person name="Thoren M.H."/>
            <person name="Johannesson H."/>
        </authorList>
    </citation>
    <scope>NUCLEOTIDE SEQUENCE</scope>
    <source>
        <strain evidence="3">CBS 232.78</strain>
    </source>
</reference>
<feature type="compositionally biased region" description="Basic and acidic residues" evidence="1">
    <location>
        <begin position="20"/>
        <end position="32"/>
    </location>
</feature>
<keyword evidence="2" id="KW-1133">Transmembrane helix</keyword>
<organism evidence="3 4">
    <name type="scientific">Podospora didyma</name>
    <dbReference type="NCBI Taxonomy" id="330526"/>
    <lineage>
        <taxon>Eukaryota</taxon>
        <taxon>Fungi</taxon>
        <taxon>Dikarya</taxon>
        <taxon>Ascomycota</taxon>
        <taxon>Pezizomycotina</taxon>
        <taxon>Sordariomycetes</taxon>
        <taxon>Sordariomycetidae</taxon>
        <taxon>Sordariales</taxon>
        <taxon>Podosporaceae</taxon>
        <taxon>Podospora</taxon>
    </lineage>
</organism>
<name>A0AAE0K1Z4_9PEZI</name>
<evidence type="ECO:0000313" key="3">
    <source>
        <dbReference type="EMBL" id="KAK3368524.1"/>
    </source>
</evidence>
<comment type="caution">
    <text evidence="3">The sequence shown here is derived from an EMBL/GenBank/DDBJ whole genome shotgun (WGS) entry which is preliminary data.</text>
</comment>
<dbReference type="Proteomes" id="UP001285441">
    <property type="component" value="Unassembled WGS sequence"/>
</dbReference>
<feature type="transmembrane region" description="Helical" evidence="2">
    <location>
        <begin position="113"/>
        <end position="134"/>
    </location>
</feature>
<feature type="region of interest" description="Disordered" evidence="1">
    <location>
        <begin position="1"/>
        <end position="32"/>
    </location>
</feature>
<dbReference type="EMBL" id="JAULSW010000010">
    <property type="protein sequence ID" value="KAK3368524.1"/>
    <property type="molecule type" value="Genomic_DNA"/>
</dbReference>
<gene>
    <name evidence="3" type="ORF">B0H63DRAFT_77186</name>
</gene>
<sequence>MFFGSKRPVEEASPPQTPETRQDDDGFDNEKPRLNFEDFVEYADSKTDNRGRWSLPPRDSKPKKVASRRRLTAILLIARYHIGSLAVTFWLVGMYATGWIWYPPGPSQDTLSALQFVAKIHEGLIILSLSNILLHRVRYLLMSGTDGVPLGFITAPWQLSSPLYFVDSEFWGSAVRSVTAATHLGTLLLIVVCLVLSIAIGPFSAIVILPQVGTWPMPTWVPGMKGYLADRAANQETEGGFRPYSFAVNASELYPTDVGPSMGMTWECVDSAEGCLSMFNERFDSIILQSVPGKGAGGGGYSDYISTDEPCAPYNVTAVDVWLCLTDNVHPLSDEIIYAENVTYTGVGIATSPTMLQSGLMWRDLSDRFVANIDWTTLEKTVVKTSYSDAAGQRVPVKQPLVAVQCREGHFNWTDFQPGANVWFPNGIYPEFNLTVDETLSDMVWNLNLSRPANASFLTYFDMQPYMPPSHTLSTAMLMVEPYYDMSMNEMRPDYRAVQLCYAVARWVESDIWIDKMSGYARSRLVGGPVETLVNETEQVDPSKIIRIDPEWMMKLNNPRFTGSRLQNVLGEAGDGRPVSSYDFLAGACITDVNCLTAALSAMLSETLKGVQCAFTPCFDADDTDSSGATYNYTRLRTFTEADVDRQYVNATVEYFIVAYGYSLESGWLVVLGLVVLLLHAVIVVVHILLIACGGWSSDAWGQLGELLVLALNSTAPKLLRANSAGVRGLSTWQLSASIREKLPDGGLEMLINSRGRDEEIRGDLERVGDMETKRVPPQADKKYG</sequence>
<keyword evidence="2" id="KW-0812">Transmembrane</keyword>
<feature type="region of interest" description="Disordered" evidence="1">
    <location>
        <begin position="762"/>
        <end position="785"/>
    </location>
</feature>
<evidence type="ECO:0000256" key="2">
    <source>
        <dbReference type="SAM" id="Phobius"/>
    </source>
</evidence>